<reference evidence="17" key="1">
    <citation type="submission" date="2022-03" db="EMBL/GenBank/DDBJ databases">
        <title>A functionally conserved STORR gene fusion in Papaver species that diverged 16.8 million years ago.</title>
        <authorList>
            <person name="Catania T."/>
        </authorList>
    </citation>
    <scope>NUCLEOTIDE SEQUENCE</scope>
    <source>
        <strain evidence="17">S-191538</strain>
    </source>
</reference>
<evidence type="ECO:0000256" key="5">
    <source>
        <dbReference type="ARBA" id="ARBA00022692"/>
    </source>
</evidence>
<dbReference type="PROSITE" id="PS50011">
    <property type="entry name" value="PROTEIN_KINASE_DOM"/>
    <property type="match status" value="1"/>
</dbReference>
<protein>
    <recommendedName>
        <fullName evidence="16">Protein kinase domain-containing protein</fullName>
    </recommendedName>
</protein>
<evidence type="ECO:0000256" key="1">
    <source>
        <dbReference type="ARBA" id="ARBA00004370"/>
    </source>
</evidence>
<evidence type="ECO:0000256" key="9">
    <source>
        <dbReference type="ARBA" id="ARBA00022777"/>
    </source>
</evidence>
<evidence type="ECO:0000256" key="2">
    <source>
        <dbReference type="ARBA" id="ARBA00022527"/>
    </source>
</evidence>
<evidence type="ECO:0000256" key="12">
    <source>
        <dbReference type="ARBA" id="ARBA00023136"/>
    </source>
</evidence>
<evidence type="ECO:0000256" key="3">
    <source>
        <dbReference type="ARBA" id="ARBA00022614"/>
    </source>
</evidence>
<feature type="non-terminal residue" evidence="17">
    <location>
        <position position="482"/>
    </location>
</feature>
<dbReference type="Pfam" id="PF00560">
    <property type="entry name" value="LRR_1"/>
    <property type="match status" value="2"/>
</dbReference>
<dbReference type="EMBL" id="JAJJMA010003564">
    <property type="protein sequence ID" value="MCL7021689.1"/>
    <property type="molecule type" value="Genomic_DNA"/>
</dbReference>
<dbReference type="SUPFAM" id="SSF52058">
    <property type="entry name" value="L domain-like"/>
    <property type="match status" value="1"/>
</dbReference>
<keyword evidence="9" id="KW-0418">Kinase</keyword>
<evidence type="ECO:0000259" key="16">
    <source>
        <dbReference type="PROSITE" id="PS50011"/>
    </source>
</evidence>
<keyword evidence="10 14" id="KW-0067">ATP-binding</keyword>
<evidence type="ECO:0000256" key="7">
    <source>
        <dbReference type="ARBA" id="ARBA00022737"/>
    </source>
</evidence>
<dbReference type="Gene3D" id="3.80.10.10">
    <property type="entry name" value="Ribonuclease Inhibitor"/>
    <property type="match status" value="1"/>
</dbReference>
<evidence type="ECO:0000256" key="4">
    <source>
        <dbReference type="ARBA" id="ARBA00022679"/>
    </source>
</evidence>
<organism evidence="17 18">
    <name type="scientific">Papaver nudicaule</name>
    <name type="common">Iceland poppy</name>
    <dbReference type="NCBI Taxonomy" id="74823"/>
    <lineage>
        <taxon>Eukaryota</taxon>
        <taxon>Viridiplantae</taxon>
        <taxon>Streptophyta</taxon>
        <taxon>Embryophyta</taxon>
        <taxon>Tracheophyta</taxon>
        <taxon>Spermatophyta</taxon>
        <taxon>Magnoliopsida</taxon>
        <taxon>Ranunculales</taxon>
        <taxon>Papaveraceae</taxon>
        <taxon>Papaveroideae</taxon>
        <taxon>Papaver</taxon>
    </lineage>
</organism>
<evidence type="ECO:0000313" key="18">
    <source>
        <dbReference type="Proteomes" id="UP001177140"/>
    </source>
</evidence>
<evidence type="ECO:0000256" key="10">
    <source>
        <dbReference type="ARBA" id="ARBA00022840"/>
    </source>
</evidence>
<evidence type="ECO:0000256" key="6">
    <source>
        <dbReference type="ARBA" id="ARBA00022729"/>
    </source>
</evidence>
<keyword evidence="2" id="KW-0723">Serine/threonine-protein kinase</keyword>
<feature type="domain" description="Protein kinase" evidence="16">
    <location>
        <begin position="413"/>
        <end position="482"/>
    </location>
</feature>
<name>A0AA41RPX6_PAPNU</name>
<keyword evidence="18" id="KW-1185">Reference proteome</keyword>
<comment type="subcellular location">
    <subcellularLocation>
        <location evidence="1">Membrane</location>
    </subcellularLocation>
</comment>
<dbReference type="GO" id="GO:0005524">
    <property type="term" value="F:ATP binding"/>
    <property type="evidence" value="ECO:0007669"/>
    <property type="project" value="UniProtKB-UniRule"/>
</dbReference>
<dbReference type="Proteomes" id="UP001177140">
    <property type="component" value="Unassembled WGS sequence"/>
</dbReference>
<keyword evidence="5 15" id="KW-0812">Transmembrane</keyword>
<evidence type="ECO:0000256" key="8">
    <source>
        <dbReference type="ARBA" id="ARBA00022741"/>
    </source>
</evidence>
<gene>
    <name evidence="17" type="ORF">MKW94_002765</name>
</gene>
<dbReference type="AlphaFoldDB" id="A0AA41RPX6"/>
<keyword evidence="7" id="KW-0677">Repeat</keyword>
<dbReference type="PANTHER" id="PTHR45974">
    <property type="entry name" value="RECEPTOR-LIKE PROTEIN 55"/>
    <property type="match status" value="1"/>
</dbReference>
<keyword evidence="11 15" id="KW-1133">Transmembrane helix</keyword>
<dbReference type="InterPro" id="IPR032675">
    <property type="entry name" value="LRR_dom_sf"/>
</dbReference>
<keyword evidence="4" id="KW-0808">Transferase</keyword>
<keyword evidence="3" id="KW-0433">Leucine-rich repeat</keyword>
<evidence type="ECO:0000256" key="15">
    <source>
        <dbReference type="SAM" id="Phobius"/>
    </source>
</evidence>
<evidence type="ECO:0000256" key="11">
    <source>
        <dbReference type="ARBA" id="ARBA00022989"/>
    </source>
</evidence>
<dbReference type="PROSITE" id="PS00107">
    <property type="entry name" value="PROTEIN_KINASE_ATP"/>
    <property type="match status" value="1"/>
</dbReference>
<evidence type="ECO:0000256" key="14">
    <source>
        <dbReference type="PROSITE-ProRule" id="PRU10141"/>
    </source>
</evidence>
<keyword evidence="8 14" id="KW-0547">Nucleotide-binding</keyword>
<comment type="caution">
    <text evidence="17">The sequence shown here is derived from an EMBL/GenBank/DDBJ whole genome shotgun (WGS) entry which is preliminary data.</text>
</comment>
<dbReference type="Gene3D" id="3.30.200.20">
    <property type="entry name" value="Phosphorylase Kinase, domain 1"/>
    <property type="match status" value="1"/>
</dbReference>
<feature type="binding site" evidence="14">
    <location>
        <position position="441"/>
    </location>
    <ligand>
        <name>ATP</name>
        <dbReference type="ChEBI" id="CHEBI:30616"/>
    </ligand>
</feature>
<dbReference type="FunFam" id="3.30.200.20:FF:000039">
    <property type="entry name" value="receptor-like protein kinase FERONIA"/>
    <property type="match status" value="1"/>
</dbReference>
<feature type="transmembrane region" description="Helical" evidence="15">
    <location>
        <begin position="349"/>
        <end position="373"/>
    </location>
</feature>
<accession>A0AA41RPX6</accession>
<proteinExistence type="predicted"/>
<evidence type="ECO:0000256" key="13">
    <source>
        <dbReference type="ARBA" id="ARBA00023180"/>
    </source>
</evidence>
<dbReference type="SUPFAM" id="SSF56112">
    <property type="entry name" value="Protein kinase-like (PK-like)"/>
    <property type="match status" value="1"/>
</dbReference>
<dbReference type="GO" id="GO:0016020">
    <property type="term" value="C:membrane"/>
    <property type="evidence" value="ECO:0007669"/>
    <property type="project" value="UniProtKB-SubCell"/>
</dbReference>
<keyword evidence="12 15" id="KW-0472">Membrane</keyword>
<dbReference type="InterPro" id="IPR001245">
    <property type="entry name" value="Ser-Thr/Tyr_kinase_cat_dom"/>
</dbReference>
<dbReference type="Pfam" id="PF07714">
    <property type="entry name" value="PK_Tyr_Ser-Thr"/>
    <property type="match status" value="1"/>
</dbReference>
<dbReference type="InterPro" id="IPR000719">
    <property type="entry name" value="Prot_kinase_dom"/>
</dbReference>
<sequence>MDNNNLSGYLPPEFSETTSLRILQLDNNRFDEAEIPASYGSKNLLKLSLRNCSLRGVIPDLSGSPEIFVVDLSWNQLTGSLPLSKLSGNMTTIDLSNNNLSGSIPASFSELPNLQRLSLWNNSLSGSVPSTLWRNTNLGSVAELMLDLRSNLFSNISGDINPPKNVTLRLQENPLCNKANTNLVQFCEAVADDDDTRRNLTISSPNCVVRKCPADYYFVYAPLSSPGQCFCAAPFSIAYRLKSPSFSYFGPYESSFIEYMAENLKLETSQILVFSYGWDEGPRLWMNLTLFLLFDNSSIKINRTEVRRIKRTFTTWSFPQSNTFGPYDLLDYPDRHFHDSSEVWLSKGALAGLILGIIALSSLVTAIIAIIIVRTHYNSFDSRPRKHLFARISLKVDDLNSFTLKELLQATENFNSLVIGEGGYGKVYRGVLTDQTIVAVKRAQFGSLQGEKEFLTEIEFLSRLHHRNLVGLLGYCDEEGEQ</sequence>
<keyword evidence="6" id="KW-0732">Signal</keyword>
<dbReference type="GO" id="GO:0004674">
    <property type="term" value="F:protein serine/threonine kinase activity"/>
    <property type="evidence" value="ECO:0007669"/>
    <property type="project" value="UniProtKB-KW"/>
</dbReference>
<dbReference type="PANTHER" id="PTHR45974:SF216">
    <property type="entry name" value="PROTEIN KINASE DOMAIN-CONTAINING PROTEIN"/>
    <property type="match status" value="1"/>
</dbReference>
<evidence type="ECO:0000313" key="17">
    <source>
        <dbReference type="EMBL" id="MCL7021689.1"/>
    </source>
</evidence>
<keyword evidence="13" id="KW-0325">Glycoprotein</keyword>
<dbReference type="InterPro" id="IPR011009">
    <property type="entry name" value="Kinase-like_dom_sf"/>
</dbReference>
<dbReference type="InterPro" id="IPR001611">
    <property type="entry name" value="Leu-rich_rpt"/>
</dbReference>
<dbReference type="InterPro" id="IPR017441">
    <property type="entry name" value="Protein_kinase_ATP_BS"/>
</dbReference>